<gene>
    <name evidence="2" type="ORF">WMW72_03270</name>
</gene>
<protein>
    <submittedName>
        <fullName evidence="2">Phosphodiester glycosidase family protein</fullName>
    </submittedName>
</protein>
<evidence type="ECO:0000259" key="1">
    <source>
        <dbReference type="Pfam" id="PF09992"/>
    </source>
</evidence>
<dbReference type="Proteomes" id="UP001469365">
    <property type="component" value="Unassembled WGS sequence"/>
</dbReference>
<evidence type="ECO:0000313" key="3">
    <source>
        <dbReference type="Proteomes" id="UP001469365"/>
    </source>
</evidence>
<dbReference type="InterPro" id="IPR018711">
    <property type="entry name" value="NAGPA"/>
</dbReference>
<dbReference type="GO" id="GO:0016798">
    <property type="term" value="F:hydrolase activity, acting on glycosyl bonds"/>
    <property type="evidence" value="ECO:0007669"/>
    <property type="project" value="UniProtKB-KW"/>
</dbReference>
<proteinExistence type="predicted"/>
<reference evidence="2 3" key="1">
    <citation type="submission" date="2024-04" db="EMBL/GenBank/DDBJ databases">
        <title>draft genome sequnece of Paenibacillus filicis.</title>
        <authorList>
            <person name="Kim D.-U."/>
        </authorList>
    </citation>
    <scope>NUCLEOTIDE SEQUENCE [LARGE SCALE GENOMIC DNA]</scope>
    <source>
        <strain evidence="2 3">KACC14197</strain>
    </source>
</reference>
<feature type="domain" description="Phosphodiester glycosidase" evidence="1">
    <location>
        <begin position="174"/>
        <end position="356"/>
    </location>
</feature>
<dbReference type="PANTHER" id="PTHR40446:SF2">
    <property type="entry name" value="N-ACETYLGLUCOSAMINE-1-PHOSPHODIESTER ALPHA-N-ACETYLGLUCOSAMINIDASE"/>
    <property type="match status" value="1"/>
</dbReference>
<evidence type="ECO:0000313" key="2">
    <source>
        <dbReference type="EMBL" id="MEK8126923.1"/>
    </source>
</evidence>
<dbReference type="EMBL" id="JBBPCC010000001">
    <property type="protein sequence ID" value="MEK8126923.1"/>
    <property type="molecule type" value="Genomic_DNA"/>
</dbReference>
<name>A0ABU9DDH7_9BACL</name>
<dbReference type="Pfam" id="PF09992">
    <property type="entry name" value="NAGPA"/>
    <property type="match status" value="1"/>
</dbReference>
<keyword evidence="2" id="KW-0378">Hydrolase</keyword>
<dbReference type="RefSeq" id="WP_341414095.1">
    <property type="nucleotide sequence ID" value="NZ_JBBPCC010000001.1"/>
</dbReference>
<keyword evidence="2" id="KW-0326">Glycosidase</keyword>
<dbReference type="PANTHER" id="PTHR40446">
    <property type="entry name" value="N-ACETYLGLUCOSAMINE-1-PHOSPHODIESTER ALPHA-N-ACETYLGLUCOSAMINIDASE"/>
    <property type="match status" value="1"/>
</dbReference>
<organism evidence="2 3">
    <name type="scientific">Paenibacillus filicis</name>
    <dbReference type="NCBI Taxonomy" id="669464"/>
    <lineage>
        <taxon>Bacteria</taxon>
        <taxon>Bacillati</taxon>
        <taxon>Bacillota</taxon>
        <taxon>Bacilli</taxon>
        <taxon>Bacillales</taxon>
        <taxon>Paenibacillaceae</taxon>
        <taxon>Paenibacillus</taxon>
    </lineage>
</organism>
<sequence length="357" mass="38412">MNPVQRINRLLLLAIAPFLGAIGLLLWSSPVVTLDKPADRPAVSLQQQESVQSALSKLDRVNSDAVLTRDTIQKYYELYAKSAGEAAGMSKLAEAAAARPAAVFDSRIAAKLGGKVSRSATSGNVDLKLYTFSEDRYKGYALKVNLKTDKGMKMVLGGDKVGGSETTLQAVQRYGAVAGVNAGGFADDNRTGKRYPLSTTVVGSKYVYGFEPSFEDLTFIGLSTDRKLIGGKFYKQEDLDKLKPSFGATFVPILLQGGKKQPIPAQWVTSPSRAPRTVVGSFKNDQLLFIVTDGYDERGNSGATLAELQDKLAALGIKDAYNLDGGGSSSLIFDGQVINRPSDGRLRTLATNFLFFK</sequence>
<keyword evidence="3" id="KW-1185">Reference proteome</keyword>
<comment type="caution">
    <text evidence="2">The sequence shown here is derived from an EMBL/GenBank/DDBJ whole genome shotgun (WGS) entry which is preliminary data.</text>
</comment>
<accession>A0ABU9DDH7</accession>